<dbReference type="Gene3D" id="3.40.50.2000">
    <property type="entry name" value="Glycogen Phosphorylase B"/>
    <property type="match status" value="2"/>
</dbReference>
<dbReference type="GO" id="GO:0016757">
    <property type="term" value="F:glycosyltransferase activity"/>
    <property type="evidence" value="ECO:0007669"/>
    <property type="project" value="TreeGrafter"/>
</dbReference>
<dbReference type="SUPFAM" id="SSF53756">
    <property type="entry name" value="UDP-Glycosyltransferase/glycogen phosphorylase"/>
    <property type="match status" value="1"/>
</dbReference>
<dbReference type="CDD" id="cd03801">
    <property type="entry name" value="GT4_PimA-like"/>
    <property type="match status" value="1"/>
</dbReference>
<dbReference type="PANTHER" id="PTHR45947:SF3">
    <property type="entry name" value="SULFOQUINOVOSYL TRANSFERASE SQD2"/>
    <property type="match status" value="1"/>
</dbReference>
<dbReference type="InterPro" id="IPR050194">
    <property type="entry name" value="Glycosyltransferase_grp1"/>
</dbReference>
<comment type="caution">
    <text evidence="1">The sequence shown here is derived from an EMBL/GenBank/DDBJ whole genome shotgun (WGS) entry which is preliminary data.</text>
</comment>
<keyword evidence="1" id="KW-0808">Transferase</keyword>
<dbReference type="PANTHER" id="PTHR45947">
    <property type="entry name" value="SULFOQUINOVOSYL TRANSFERASE SQD2"/>
    <property type="match status" value="1"/>
</dbReference>
<protein>
    <submittedName>
        <fullName evidence="1">Glycosyltransferase</fullName>
    </submittedName>
</protein>
<dbReference type="Pfam" id="PF13692">
    <property type="entry name" value="Glyco_trans_1_4"/>
    <property type="match status" value="1"/>
</dbReference>
<evidence type="ECO:0000313" key="1">
    <source>
        <dbReference type="EMBL" id="RNB76726.1"/>
    </source>
</evidence>
<name>A0A3M8CLT5_9BACL</name>
<gene>
    <name evidence="1" type="ORF">EDM58_16985</name>
</gene>
<proteinExistence type="predicted"/>
<dbReference type="AlphaFoldDB" id="A0A3M8CLT5"/>
<sequence>MGHKSFDLVRVGTDFRQLGRDIFGRAGYCHRGIQPLQQSQNSNHAIGSEEQLRITQFFISGDDSADVARNLAGTNQPDVGTVLTQENRQGSAARRALLRLPGIEKGQRAVDQQAQGGDDVSQMQKRPRVAIVYKSLPQYRRRFYELLKTQLELYGIEFVLIYGQPGASEASKRDSIHLPWAKRIENKIFRLGSRELYWQPCLRQLQGVDLVIVEQASKLMLNYVLMLQSLWGTRRLAFWGHGRNFQDHNASWLGEKVKAWMSRHVHWWFSYNDLSAEVVKELGFPAERITSVQNAIDTRQLVREKESWTMDRLASFKQSMGIASENIGLYTGGMYPEKRLPFLLKACERIREQIPDFQMIFIGAGVEDGVVKEAAARHDWIHYAGPKFEAEKVPYFLISKLFLMPGLVGLAILDTFALGVPLVTTQVRYHSPEIEYLRNHENGVMLEQADDVDAYAAKVVELMTDEQSLQKLQQGCLQASLTYTIEEMAERFAQGICRAVEAARDNRSAADGGEQIWQS</sequence>
<evidence type="ECO:0000313" key="2">
    <source>
        <dbReference type="Proteomes" id="UP000281915"/>
    </source>
</evidence>
<dbReference type="EMBL" id="RHHT01000035">
    <property type="protein sequence ID" value="RNB76726.1"/>
    <property type="molecule type" value="Genomic_DNA"/>
</dbReference>
<organism evidence="1 2">
    <name type="scientific">Brevibacillus panacihumi</name>
    <dbReference type="NCBI Taxonomy" id="497735"/>
    <lineage>
        <taxon>Bacteria</taxon>
        <taxon>Bacillati</taxon>
        <taxon>Bacillota</taxon>
        <taxon>Bacilli</taxon>
        <taxon>Bacillales</taxon>
        <taxon>Paenibacillaceae</taxon>
        <taxon>Brevibacillus</taxon>
    </lineage>
</organism>
<dbReference type="Proteomes" id="UP000281915">
    <property type="component" value="Unassembled WGS sequence"/>
</dbReference>
<accession>A0A3M8CLT5</accession>
<reference evidence="1 2" key="1">
    <citation type="submission" date="2018-10" db="EMBL/GenBank/DDBJ databases">
        <title>Phylogenomics of Brevibacillus.</title>
        <authorList>
            <person name="Dunlap C."/>
        </authorList>
    </citation>
    <scope>NUCLEOTIDE SEQUENCE [LARGE SCALE GENOMIC DNA]</scope>
    <source>
        <strain evidence="1 2">JCM 15085</strain>
    </source>
</reference>